<feature type="compositionally biased region" description="Basic and acidic residues" evidence="1">
    <location>
        <begin position="7"/>
        <end position="18"/>
    </location>
</feature>
<feature type="compositionally biased region" description="Basic and acidic residues" evidence="1">
    <location>
        <begin position="28"/>
        <end position="39"/>
    </location>
</feature>
<name>A0A915MJ75_MELJA</name>
<dbReference type="Pfam" id="PF21122">
    <property type="entry name" value="KA1_BRSK"/>
    <property type="match status" value="1"/>
</dbReference>
<evidence type="ECO:0000256" key="1">
    <source>
        <dbReference type="SAM" id="MobiDB-lite"/>
    </source>
</evidence>
<feature type="region of interest" description="Disordered" evidence="1">
    <location>
        <begin position="278"/>
        <end position="307"/>
    </location>
</feature>
<evidence type="ECO:0000313" key="2">
    <source>
        <dbReference type="Proteomes" id="UP000887561"/>
    </source>
</evidence>
<dbReference type="WBParaSite" id="scaffold3810_cov225.g7178">
    <property type="protein sequence ID" value="scaffold3810_cov225.g7178"/>
    <property type="gene ID" value="scaffold3810_cov225.g7178"/>
</dbReference>
<accession>A0A915MJ75</accession>
<sequence length="341" mass="37982">MSTPNKNSRDFKEMNRIRTEKRRNKKLKQTERTKNASESRRKKGVSDVPTVASSSNSIPSSSGIVLTNSPSVNPSNNSITAVMVTNNGYNAGSNESDTECNGVSSTNLSDSTADLVKKNFFDSLPKSGDDTLCIPVQNKTLPEIKAELIRLFLNIQELRHSVIGQNAFRLEYKNLPCVRSSSTVKFQVDILTPPNQRRDSQNSINCSEITDFYIVQFTLISGPPKRFRRLFEHFSTVLLSSQMPSTSSVFPRKISSQLSFNSEEAQDMQMSDQLTTLSFSPSNRIRSRKSDSTILKPVSPNQQKASTSFRNSLGYCAPLSQNGNSTPDRKMGHVGMDLRFV</sequence>
<feature type="compositionally biased region" description="Low complexity" evidence="1">
    <location>
        <begin position="53"/>
        <end position="62"/>
    </location>
</feature>
<evidence type="ECO:0000313" key="3">
    <source>
        <dbReference type="WBParaSite" id="scaffold3810_cov225.g7178"/>
    </source>
</evidence>
<proteinExistence type="predicted"/>
<dbReference type="Proteomes" id="UP000887561">
    <property type="component" value="Unplaced"/>
</dbReference>
<reference evidence="3" key="1">
    <citation type="submission" date="2022-11" db="UniProtKB">
        <authorList>
            <consortium name="WormBaseParasite"/>
        </authorList>
    </citation>
    <scope>IDENTIFICATION</scope>
</reference>
<keyword evidence="2" id="KW-1185">Reference proteome</keyword>
<dbReference type="AlphaFoldDB" id="A0A915MJ75"/>
<feature type="region of interest" description="Disordered" evidence="1">
    <location>
        <begin position="1"/>
        <end position="62"/>
    </location>
</feature>
<organism evidence="2 3">
    <name type="scientific">Meloidogyne javanica</name>
    <name type="common">Root-knot nematode worm</name>
    <dbReference type="NCBI Taxonomy" id="6303"/>
    <lineage>
        <taxon>Eukaryota</taxon>
        <taxon>Metazoa</taxon>
        <taxon>Ecdysozoa</taxon>
        <taxon>Nematoda</taxon>
        <taxon>Chromadorea</taxon>
        <taxon>Rhabditida</taxon>
        <taxon>Tylenchina</taxon>
        <taxon>Tylenchomorpha</taxon>
        <taxon>Tylenchoidea</taxon>
        <taxon>Meloidogynidae</taxon>
        <taxon>Meloidogyninae</taxon>
        <taxon>Meloidogyne</taxon>
        <taxon>Meloidogyne incognita group</taxon>
    </lineage>
</organism>
<protein>
    <submittedName>
        <fullName evidence="3">Uncharacterized protein</fullName>
    </submittedName>
</protein>